<protein>
    <submittedName>
        <fullName evidence="8">Atrial natriuretic peptide receptor 2</fullName>
    </submittedName>
</protein>
<evidence type="ECO:0000256" key="1">
    <source>
        <dbReference type="ARBA" id="ARBA00004370"/>
    </source>
</evidence>
<dbReference type="GO" id="GO:0038023">
    <property type="term" value="F:signaling receptor activity"/>
    <property type="evidence" value="ECO:0007669"/>
    <property type="project" value="TreeGrafter"/>
</dbReference>
<reference evidence="9" key="1">
    <citation type="submission" date="2017-01" db="EMBL/GenBank/DDBJ databases">
        <title>Comparative genomics of anhydrobiosis in the tardigrade Hypsibius dujardini.</title>
        <authorList>
            <person name="Yoshida Y."/>
            <person name="Koutsovoulos G."/>
            <person name="Laetsch D."/>
            <person name="Stevens L."/>
            <person name="Kumar S."/>
            <person name="Horikawa D."/>
            <person name="Ishino K."/>
            <person name="Komine S."/>
            <person name="Tomita M."/>
            <person name="Blaxter M."/>
            <person name="Arakawa K."/>
        </authorList>
    </citation>
    <scope>NUCLEOTIDE SEQUENCE [LARGE SCALE GENOMIC DNA]</scope>
    <source>
        <strain evidence="9">Z151</strain>
    </source>
</reference>
<keyword evidence="2 5" id="KW-0812">Transmembrane</keyword>
<feature type="signal peptide" evidence="6">
    <location>
        <begin position="1"/>
        <end position="20"/>
    </location>
</feature>
<evidence type="ECO:0000313" key="9">
    <source>
        <dbReference type="Proteomes" id="UP000192578"/>
    </source>
</evidence>
<dbReference type="AlphaFoldDB" id="A0A1W0WBZ1"/>
<evidence type="ECO:0000313" key="8">
    <source>
        <dbReference type="EMBL" id="OQV12735.1"/>
    </source>
</evidence>
<evidence type="ECO:0000256" key="6">
    <source>
        <dbReference type="SAM" id="SignalP"/>
    </source>
</evidence>
<dbReference type="GO" id="GO:0016020">
    <property type="term" value="C:membrane"/>
    <property type="evidence" value="ECO:0007669"/>
    <property type="project" value="UniProtKB-SubCell"/>
</dbReference>
<dbReference type="InterPro" id="IPR028082">
    <property type="entry name" value="Peripla_BP_I"/>
</dbReference>
<evidence type="ECO:0000259" key="7">
    <source>
        <dbReference type="Pfam" id="PF01094"/>
    </source>
</evidence>
<keyword evidence="8" id="KW-0675">Receptor</keyword>
<feature type="chain" id="PRO_5012370729" evidence="6">
    <location>
        <begin position="21"/>
        <end position="491"/>
    </location>
</feature>
<evidence type="ECO:0000256" key="2">
    <source>
        <dbReference type="ARBA" id="ARBA00022692"/>
    </source>
</evidence>
<keyword evidence="3 5" id="KW-1133">Transmembrane helix</keyword>
<comment type="subcellular location">
    <subcellularLocation>
        <location evidence="1">Membrane</location>
    </subcellularLocation>
</comment>
<dbReference type="InterPro" id="IPR001828">
    <property type="entry name" value="ANF_lig-bd_rcpt"/>
</dbReference>
<accession>A0A1W0WBZ1</accession>
<keyword evidence="4 5" id="KW-0472">Membrane</keyword>
<evidence type="ECO:0000256" key="3">
    <source>
        <dbReference type="ARBA" id="ARBA00022989"/>
    </source>
</evidence>
<feature type="domain" description="Receptor ligand binding region" evidence="7">
    <location>
        <begin position="99"/>
        <end position="398"/>
    </location>
</feature>
<dbReference type="Gene3D" id="3.40.50.2300">
    <property type="match status" value="2"/>
</dbReference>
<organism evidence="8 9">
    <name type="scientific">Hypsibius exemplaris</name>
    <name type="common">Freshwater tardigrade</name>
    <dbReference type="NCBI Taxonomy" id="2072580"/>
    <lineage>
        <taxon>Eukaryota</taxon>
        <taxon>Metazoa</taxon>
        <taxon>Ecdysozoa</taxon>
        <taxon>Tardigrada</taxon>
        <taxon>Eutardigrada</taxon>
        <taxon>Parachela</taxon>
        <taxon>Hypsibioidea</taxon>
        <taxon>Hypsibiidae</taxon>
        <taxon>Hypsibius</taxon>
    </lineage>
</organism>
<name>A0A1W0WBZ1_HYPEX</name>
<dbReference type="CDD" id="cd06352">
    <property type="entry name" value="PBP1_NPR_GC-like"/>
    <property type="match status" value="1"/>
</dbReference>
<keyword evidence="9" id="KW-1185">Reference proteome</keyword>
<dbReference type="InterPro" id="IPR052612">
    <property type="entry name" value="ANP_Clearance_Receptor"/>
</dbReference>
<dbReference type="GO" id="GO:0017046">
    <property type="term" value="F:peptide hormone binding"/>
    <property type="evidence" value="ECO:0007669"/>
    <property type="project" value="TreeGrafter"/>
</dbReference>
<sequence length="491" mass="54638">MHQRLLCAFMIYFWLDLGSPFSVDIITLGFYGTSTSSSLSYTGPGIDTAVRDAKVTYRGVFNITHTVLRGAPGMDCLTISFDGDALMGKYFYNRQQHDMTVIIVPGCVEAPAINKLASQWNVLFITGATTYDSQRDKVQSPTWITTTPLNYPTISAFCWTLLKSYNWTTVYIASNAMSSPLYQGVAMALSRLLSQVSGIQHTVREFNSVKNPDYYDELLNEFRIMSRVCAFFGHAAELRKFLIQAVSKSMTNGDFIYIGLETFHNSLYGGLSWNTFDPNKDDMLRPALRSVLILTVAEPANKNITAVKMFEKEWIMLSSDRYNYTYGEHELVSPYVSSSYAAVAVFTKVLNETLALRDGFDPTDGRAFAQKFRNQTLTTVVGDVYLDSVGERHADLLVRAFHQDDDSSNMTLTDVKVLSASGSKLVRLQPIQWANGIGPPANEPPCGYVADPRSCLSRTHHTVLVAAILSCSFLIIILIVTLCVGLRLVTL</sequence>
<keyword evidence="6" id="KW-0732">Signal</keyword>
<evidence type="ECO:0000256" key="4">
    <source>
        <dbReference type="ARBA" id="ARBA00023136"/>
    </source>
</evidence>
<dbReference type="PANTHER" id="PTHR44755:SF8">
    <property type="entry name" value="RECEPTOR LIGAND BINDING REGION DOMAIN-CONTAINING PROTEIN"/>
    <property type="match status" value="1"/>
</dbReference>
<proteinExistence type="predicted"/>
<dbReference type="Proteomes" id="UP000192578">
    <property type="component" value="Unassembled WGS sequence"/>
</dbReference>
<dbReference type="Pfam" id="PF01094">
    <property type="entry name" value="ANF_receptor"/>
    <property type="match status" value="1"/>
</dbReference>
<dbReference type="OrthoDB" id="10065302at2759"/>
<gene>
    <name evidence="8" type="ORF">BV898_13055</name>
</gene>
<dbReference type="PANTHER" id="PTHR44755">
    <property type="entry name" value="NATRIURETIC PEPTIDE RECEPTOR 3-RELATED"/>
    <property type="match status" value="1"/>
</dbReference>
<dbReference type="EMBL" id="MTYJ01000138">
    <property type="protein sequence ID" value="OQV12735.1"/>
    <property type="molecule type" value="Genomic_DNA"/>
</dbReference>
<dbReference type="SUPFAM" id="SSF53822">
    <property type="entry name" value="Periplasmic binding protein-like I"/>
    <property type="match status" value="1"/>
</dbReference>
<evidence type="ECO:0000256" key="5">
    <source>
        <dbReference type="SAM" id="Phobius"/>
    </source>
</evidence>
<comment type="caution">
    <text evidence="8">The sequence shown here is derived from an EMBL/GenBank/DDBJ whole genome shotgun (WGS) entry which is preliminary data.</text>
</comment>
<feature type="transmembrane region" description="Helical" evidence="5">
    <location>
        <begin position="463"/>
        <end position="489"/>
    </location>
</feature>
<dbReference type="GO" id="GO:0007165">
    <property type="term" value="P:signal transduction"/>
    <property type="evidence" value="ECO:0007669"/>
    <property type="project" value="TreeGrafter"/>
</dbReference>